<dbReference type="InterPro" id="IPR029058">
    <property type="entry name" value="AB_hydrolase_fold"/>
</dbReference>
<keyword evidence="6" id="KW-0325">Glycoprotein</keyword>
<evidence type="ECO:0000313" key="10">
    <source>
        <dbReference type="Proteomes" id="UP001432322"/>
    </source>
</evidence>
<keyword evidence="3" id="KW-0378">Hydrolase</keyword>
<dbReference type="GO" id="GO:0016787">
    <property type="term" value="F:hydrolase activity"/>
    <property type="evidence" value="ECO:0007669"/>
    <property type="project" value="UniProtKB-KW"/>
</dbReference>
<evidence type="ECO:0000256" key="1">
    <source>
        <dbReference type="ARBA" id="ARBA00010701"/>
    </source>
</evidence>
<keyword evidence="4" id="KW-0442">Lipid degradation</keyword>
<gene>
    <name evidence="8" type="ORF">PFISCL1PPCAC_3399</name>
    <name evidence="9" type="ORF">PFISCL1PPCAC_3410</name>
</gene>
<organism evidence="8 10">
    <name type="scientific">Pristionchus fissidentatus</name>
    <dbReference type="NCBI Taxonomy" id="1538716"/>
    <lineage>
        <taxon>Eukaryota</taxon>
        <taxon>Metazoa</taxon>
        <taxon>Ecdysozoa</taxon>
        <taxon>Nematoda</taxon>
        <taxon>Chromadorea</taxon>
        <taxon>Rhabditida</taxon>
        <taxon>Rhabditina</taxon>
        <taxon>Diplogasteromorpha</taxon>
        <taxon>Diplogasteroidea</taxon>
        <taxon>Neodiplogasteridae</taxon>
        <taxon>Pristionchus</taxon>
    </lineage>
</organism>
<reference evidence="8" key="1">
    <citation type="submission" date="2023-10" db="EMBL/GenBank/DDBJ databases">
        <title>Genome assembly of Pristionchus species.</title>
        <authorList>
            <person name="Yoshida K."/>
            <person name="Sommer R.J."/>
        </authorList>
    </citation>
    <scope>NUCLEOTIDE SEQUENCE</scope>
    <source>
        <strain evidence="8">RS5133</strain>
    </source>
</reference>
<comment type="caution">
    <text evidence="8">The sequence shown here is derived from an EMBL/GenBank/DDBJ whole genome shotgun (WGS) entry which is preliminary data.</text>
</comment>
<feature type="non-terminal residue" evidence="8">
    <location>
        <position position="1"/>
    </location>
</feature>
<evidence type="ECO:0000256" key="3">
    <source>
        <dbReference type="ARBA" id="ARBA00022801"/>
    </source>
</evidence>
<accession>A0AAV5V174</accession>
<dbReference type="GO" id="GO:0016042">
    <property type="term" value="P:lipid catabolic process"/>
    <property type="evidence" value="ECO:0007669"/>
    <property type="project" value="UniProtKB-KW"/>
</dbReference>
<sequence>EQIIKYWKYPFEEYTATTDDGYVLTLFRIKHGRDLDCSTAGPPLLLAHGLGASAEHWLMNPPDSSPAFLLADAGLDVWLVNFRGSKYSKKHIKFKETDSAFWNFCWDEMAEYDVPTAINTVRRVNGADRVYYVGHSQGTTLLFGKLARQPEFATMIARFFALAPITTTKYTRGPMTGLHYLQPVLQRSNEVFGGMEFVLPTQYLAGVMSRW</sequence>
<keyword evidence="2" id="KW-0732">Signal</keyword>
<dbReference type="EMBL" id="BTSY01000001">
    <property type="protein sequence ID" value="GMT12102.1"/>
    <property type="molecule type" value="Genomic_DNA"/>
</dbReference>
<dbReference type="InterPro" id="IPR006693">
    <property type="entry name" value="AB_hydrolase_lipase"/>
</dbReference>
<evidence type="ECO:0000256" key="5">
    <source>
        <dbReference type="ARBA" id="ARBA00023098"/>
    </source>
</evidence>
<evidence type="ECO:0000256" key="2">
    <source>
        <dbReference type="ARBA" id="ARBA00022729"/>
    </source>
</evidence>
<dbReference type="Proteomes" id="UP001432322">
    <property type="component" value="Unassembled WGS sequence"/>
</dbReference>
<dbReference type="PANTHER" id="PTHR11005">
    <property type="entry name" value="LYSOSOMAL ACID LIPASE-RELATED"/>
    <property type="match status" value="1"/>
</dbReference>
<proteinExistence type="inferred from homology"/>
<protein>
    <recommendedName>
        <fullName evidence="7">Partial AB-hydrolase lipase domain-containing protein</fullName>
    </recommendedName>
</protein>
<evidence type="ECO:0000313" key="9">
    <source>
        <dbReference type="EMBL" id="GMT12113.1"/>
    </source>
</evidence>
<dbReference type="AlphaFoldDB" id="A0AAV5V174"/>
<dbReference type="Gene3D" id="3.40.50.1820">
    <property type="entry name" value="alpha/beta hydrolase"/>
    <property type="match status" value="1"/>
</dbReference>
<name>A0AAV5V174_9BILA</name>
<evidence type="ECO:0000256" key="4">
    <source>
        <dbReference type="ARBA" id="ARBA00022963"/>
    </source>
</evidence>
<keyword evidence="10" id="KW-1185">Reference proteome</keyword>
<evidence type="ECO:0000313" key="8">
    <source>
        <dbReference type="EMBL" id="GMT12102.1"/>
    </source>
</evidence>
<comment type="similarity">
    <text evidence="1">Belongs to the AB hydrolase superfamily. Lipase family.</text>
</comment>
<dbReference type="Pfam" id="PF04083">
    <property type="entry name" value="Abhydro_lipase"/>
    <property type="match status" value="1"/>
</dbReference>
<evidence type="ECO:0000256" key="6">
    <source>
        <dbReference type="ARBA" id="ARBA00023180"/>
    </source>
</evidence>
<dbReference type="SUPFAM" id="SSF53474">
    <property type="entry name" value="alpha/beta-Hydrolases"/>
    <property type="match status" value="1"/>
</dbReference>
<dbReference type="EMBL" id="BTSY01000001">
    <property type="protein sequence ID" value="GMT12113.1"/>
    <property type="molecule type" value="Genomic_DNA"/>
</dbReference>
<evidence type="ECO:0000259" key="7">
    <source>
        <dbReference type="Pfam" id="PF04083"/>
    </source>
</evidence>
<feature type="non-terminal residue" evidence="8">
    <location>
        <position position="211"/>
    </location>
</feature>
<keyword evidence="5" id="KW-0443">Lipid metabolism</keyword>
<feature type="domain" description="Partial AB-hydrolase lipase" evidence="7">
    <location>
        <begin position="2"/>
        <end position="60"/>
    </location>
</feature>
<dbReference type="FunFam" id="3.40.50.1820:FF:000057">
    <property type="entry name" value="Lipase"/>
    <property type="match status" value="1"/>
</dbReference>